<keyword evidence="2" id="KW-0472">Membrane</keyword>
<evidence type="ECO:0000313" key="3">
    <source>
        <dbReference type="EMBL" id="GGH03032.1"/>
    </source>
</evidence>
<comment type="caution">
    <text evidence="3">The sequence shown here is derived from an EMBL/GenBank/DDBJ whole genome shotgun (WGS) entry which is preliminary data.</text>
</comment>
<dbReference type="EMBL" id="BMJW01000003">
    <property type="protein sequence ID" value="GGH03032.1"/>
    <property type="molecule type" value="Genomic_DNA"/>
</dbReference>
<accession>A0A917I1N6</accession>
<evidence type="ECO:0000256" key="1">
    <source>
        <dbReference type="SAM" id="MobiDB-lite"/>
    </source>
</evidence>
<feature type="transmembrane region" description="Helical" evidence="2">
    <location>
        <begin position="86"/>
        <end position="107"/>
    </location>
</feature>
<keyword evidence="2" id="KW-0812">Transmembrane</keyword>
<feature type="compositionally biased region" description="Basic and acidic residues" evidence="1">
    <location>
        <begin position="1"/>
        <end position="16"/>
    </location>
</feature>
<name>A0A917I1N6_9FLAO</name>
<organism evidence="3 4">
    <name type="scientific">Polaribacter pacificus</name>
    <dbReference type="NCBI Taxonomy" id="1775173"/>
    <lineage>
        <taxon>Bacteria</taxon>
        <taxon>Pseudomonadati</taxon>
        <taxon>Bacteroidota</taxon>
        <taxon>Flavobacteriia</taxon>
        <taxon>Flavobacteriales</taxon>
        <taxon>Flavobacteriaceae</taxon>
    </lineage>
</organism>
<reference evidence="3" key="2">
    <citation type="submission" date="2020-09" db="EMBL/GenBank/DDBJ databases">
        <authorList>
            <person name="Sun Q."/>
            <person name="Zhou Y."/>
        </authorList>
    </citation>
    <scope>NUCLEOTIDE SEQUENCE</scope>
    <source>
        <strain evidence="3">CGMCC 1.15763</strain>
    </source>
</reference>
<sequence>MPKENKNMFNNTDRKTPQKQHGFSVPTNYFDTVEDQLFANLATSEFPKETGHQIPNNYFSTVEETIFSRLDLSKKEVKVISLRSRILSYIPTAAAASVLLFFGLNYLTLTNTTSFENISSTELENWIDESYLTLHPESFNAQFVDADFTETLLLEDELTLTDEEIFEYLNTIDNSVLLTEIE</sequence>
<protein>
    <submittedName>
        <fullName evidence="3">Uncharacterized protein</fullName>
    </submittedName>
</protein>
<keyword evidence="4" id="KW-1185">Reference proteome</keyword>
<evidence type="ECO:0000313" key="4">
    <source>
        <dbReference type="Proteomes" id="UP000633278"/>
    </source>
</evidence>
<keyword evidence="2" id="KW-1133">Transmembrane helix</keyword>
<gene>
    <name evidence="3" type="ORF">GCM10011416_22370</name>
</gene>
<reference evidence="3" key="1">
    <citation type="journal article" date="2014" name="Int. J. Syst. Evol. Microbiol.">
        <title>Complete genome sequence of Corynebacterium casei LMG S-19264T (=DSM 44701T), isolated from a smear-ripened cheese.</title>
        <authorList>
            <consortium name="US DOE Joint Genome Institute (JGI-PGF)"/>
            <person name="Walter F."/>
            <person name="Albersmeier A."/>
            <person name="Kalinowski J."/>
            <person name="Ruckert C."/>
        </authorList>
    </citation>
    <scope>NUCLEOTIDE SEQUENCE</scope>
    <source>
        <strain evidence="3">CGMCC 1.15763</strain>
    </source>
</reference>
<proteinExistence type="predicted"/>
<dbReference type="Proteomes" id="UP000633278">
    <property type="component" value="Unassembled WGS sequence"/>
</dbReference>
<dbReference type="AlphaFoldDB" id="A0A917I1N6"/>
<evidence type="ECO:0000256" key="2">
    <source>
        <dbReference type="SAM" id="Phobius"/>
    </source>
</evidence>
<feature type="region of interest" description="Disordered" evidence="1">
    <location>
        <begin position="1"/>
        <end position="24"/>
    </location>
</feature>